<gene>
    <name evidence="2" type="ORF">GGR16_002609</name>
</gene>
<feature type="compositionally biased region" description="Pro residues" evidence="1">
    <location>
        <begin position="48"/>
        <end position="60"/>
    </location>
</feature>
<dbReference type="EMBL" id="JACIEN010000003">
    <property type="protein sequence ID" value="MBB4017575.1"/>
    <property type="molecule type" value="Genomic_DNA"/>
</dbReference>
<reference evidence="2 3" key="1">
    <citation type="submission" date="2020-08" db="EMBL/GenBank/DDBJ databases">
        <title>Genomic Encyclopedia of Type Strains, Phase IV (KMG-IV): sequencing the most valuable type-strain genomes for metagenomic binning, comparative biology and taxonomic classification.</title>
        <authorList>
            <person name="Goeker M."/>
        </authorList>
    </citation>
    <scope>NUCLEOTIDE SEQUENCE [LARGE SCALE GENOMIC DNA]</scope>
    <source>
        <strain evidence="2 3">DSM 103737</strain>
    </source>
</reference>
<comment type="caution">
    <text evidence="2">The sequence shown here is derived from an EMBL/GenBank/DDBJ whole genome shotgun (WGS) entry which is preliminary data.</text>
</comment>
<feature type="region of interest" description="Disordered" evidence="1">
    <location>
        <begin position="434"/>
        <end position="477"/>
    </location>
</feature>
<dbReference type="AlphaFoldDB" id="A0A840BW44"/>
<accession>A0A840BW44</accession>
<protein>
    <submittedName>
        <fullName evidence="2">Uncharacterized protein</fullName>
    </submittedName>
</protein>
<feature type="compositionally biased region" description="Basic and acidic residues" evidence="1">
    <location>
        <begin position="434"/>
        <end position="451"/>
    </location>
</feature>
<keyword evidence="3" id="KW-1185">Reference proteome</keyword>
<sequence length="996" mass="106180">MIEIEAPDGSIVEFPDGTPDDVITDAMRRAFGGPQQSGTPVAQAPAAAPQPAPGAQPAPPISLGDSQVNWQDQVPPPAAAQAPIEPPGAAKSLLFGTQAVGRGLADAAGALPDLSNFAANILLGGADLAARPFGGSVDFRFGPSPIGSNAIADRASQLVESAGIDLVDPQEMPAGQRVLYDAARGGTAAAATAAPLARAAPTLVAAREGGQRIAPPAAERLIEPYVSSPARTIVGDIAGGAGAQTAAGQVERSETVQDAPPWLKGIVQILAPFVGAVGGVGLTEGVGGLGSAARTAALRRSTDTNLAPDPFTGQSFNRADVEQVAREVQDASRQGLPMRQAGAAPERAAQTIEDRANEFRAAGLPVPTTGLIADNVGLAGLEGQQRVTNRAPFINRDDTVSGAASERVRSIRDETADPQAAREYAQRYGETRLDQAQREVDRERGRLREVETAQAADRGAQVPLASRAARDEASGRLHQSVVEDYTAARAEKNRQFDEAPGRVEQLPADSVTAAAQRVRERVNALNPRQREELPGDFVERLEALAPDIRQRTVTSPVLDESGRPITRVEEVNVGGPGTAAGGDLAELRKTLSTAEEVARTRGNFKLADGIRDLRGAINRTIEEAPGYAEANQTYREFAGRYRPTPTDEMAKFTREIDRGREPPPSQTASRFLGSGPEKVASLRRVISERGEGAATDYLLGEVANIALSGSNRLNWQAVSNWASRNASVLREFPAAQREVNSIIARARRGDQLSTEQLDRLRQAERQLGATQRDLDRSAAGILMDKDPQRAARAILNDSDDPVGRMREAVKLLGRNEKALRGFRAAVADEMLERVTTTKPDALKPDEFATTYAQLTRNFEKNRAALAEVLTPEQMNALQQAHSLLKSFTTMGKQALPGSQTGERFGNFLRPLEMAVRIRYGALQGGSIMKKARLLLSNIPTNEESVNALKLMMATDPDVAVYLLRKDVRNFDAPAANGRLQRLLATASAARATNEED</sequence>
<evidence type="ECO:0000313" key="3">
    <source>
        <dbReference type="Proteomes" id="UP000577362"/>
    </source>
</evidence>
<proteinExistence type="predicted"/>
<feature type="region of interest" description="Disordered" evidence="1">
    <location>
        <begin position="26"/>
        <end position="85"/>
    </location>
</feature>
<feature type="region of interest" description="Disordered" evidence="1">
    <location>
        <begin position="1"/>
        <end position="20"/>
    </location>
</feature>
<evidence type="ECO:0000256" key="1">
    <source>
        <dbReference type="SAM" id="MobiDB-lite"/>
    </source>
</evidence>
<organism evidence="2 3">
    <name type="scientific">Chelatococcus caeni</name>
    <dbReference type="NCBI Taxonomy" id="1348468"/>
    <lineage>
        <taxon>Bacteria</taxon>
        <taxon>Pseudomonadati</taxon>
        <taxon>Pseudomonadota</taxon>
        <taxon>Alphaproteobacteria</taxon>
        <taxon>Hyphomicrobiales</taxon>
        <taxon>Chelatococcaceae</taxon>
        <taxon>Chelatococcus</taxon>
    </lineage>
</organism>
<evidence type="ECO:0000313" key="2">
    <source>
        <dbReference type="EMBL" id="MBB4017575.1"/>
    </source>
</evidence>
<name>A0A840BW44_9HYPH</name>
<dbReference type="RefSeq" id="WP_020424491.1">
    <property type="nucleotide sequence ID" value="NZ_JACIEN010000003.1"/>
</dbReference>
<dbReference type="Proteomes" id="UP000577362">
    <property type="component" value="Unassembled WGS sequence"/>
</dbReference>